<dbReference type="InterPro" id="IPR040389">
    <property type="entry name" value="SMR"/>
</dbReference>
<evidence type="ECO:0000313" key="5">
    <source>
        <dbReference type="RefSeq" id="XP_015875886.1"/>
    </source>
</evidence>
<dbReference type="GeneID" id="107412600"/>
<dbReference type="GO" id="GO:0032875">
    <property type="term" value="P:regulation of DNA endoreduplication"/>
    <property type="evidence" value="ECO:0007669"/>
    <property type="project" value="InterPro"/>
</dbReference>
<dbReference type="PANTHER" id="PTHR33142:SF8">
    <property type="entry name" value="CYCLIN-DEPENDENT PROTEIN KINASE INHIBITOR SMR9"/>
    <property type="match status" value="1"/>
</dbReference>
<dbReference type="GO" id="GO:0005634">
    <property type="term" value="C:nucleus"/>
    <property type="evidence" value="ECO:0007669"/>
    <property type="project" value="TreeGrafter"/>
</dbReference>
<reference evidence="5" key="1">
    <citation type="submission" date="2025-08" db="UniProtKB">
        <authorList>
            <consortium name="RefSeq"/>
        </authorList>
    </citation>
    <scope>IDENTIFICATION</scope>
    <source>
        <tissue evidence="5">Seedling</tissue>
    </source>
</reference>
<feature type="region of interest" description="Disordered" evidence="3">
    <location>
        <begin position="1"/>
        <end position="31"/>
    </location>
</feature>
<accession>A0A6P3ZL32</accession>
<dbReference type="KEGG" id="zju:107412600"/>
<proteinExistence type="predicted"/>
<sequence>MAPSGRIRTRSSSTARKTTTTRRRRKTTQLKNIKQIVGPTKNQEAFTQNSSSNEFLKIENNKIDKFEGVINVDNDDDDDGVSTSECSTPKAQRFRIPEIVTCPPAPKKQRVVSDFSTLQRSPIAFYAPPDLELFFSFALRGISV</sequence>
<gene>
    <name evidence="5" type="primary">LOC107412600</name>
</gene>
<organism evidence="4 5">
    <name type="scientific">Ziziphus jujuba</name>
    <name type="common">Chinese jujube</name>
    <name type="synonym">Ziziphus sativa</name>
    <dbReference type="NCBI Taxonomy" id="326968"/>
    <lineage>
        <taxon>Eukaryota</taxon>
        <taxon>Viridiplantae</taxon>
        <taxon>Streptophyta</taxon>
        <taxon>Embryophyta</taxon>
        <taxon>Tracheophyta</taxon>
        <taxon>Spermatophyta</taxon>
        <taxon>Magnoliopsida</taxon>
        <taxon>eudicotyledons</taxon>
        <taxon>Gunneridae</taxon>
        <taxon>Pentapetalae</taxon>
        <taxon>rosids</taxon>
        <taxon>fabids</taxon>
        <taxon>Rosales</taxon>
        <taxon>Rhamnaceae</taxon>
        <taxon>Paliureae</taxon>
        <taxon>Ziziphus</taxon>
    </lineage>
</organism>
<dbReference type="InParanoid" id="A0A6P3ZL32"/>
<keyword evidence="2" id="KW-0131">Cell cycle</keyword>
<dbReference type="Proteomes" id="UP001652623">
    <property type="component" value="Chromosome 10"/>
</dbReference>
<evidence type="ECO:0000313" key="4">
    <source>
        <dbReference type="Proteomes" id="UP001652623"/>
    </source>
</evidence>
<dbReference type="RefSeq" id="XP_015875886.1">
    <property type="nucleotide sequence ID" value="XM_016020400.4"/>
</dbReference>
<keyword evidence="4" id="KW-1185">Reference proteome</keyword>
<evidence type="ECO:0000256" key="1">
    <source>
        <dbReference type="ARBA" id="ARBA00023013"/>
    </source>
</evidence>
<protein>
    <submittedName>
        <fullName evidence="5">Uncharacterized protein LOC107412600</fullName>
    </submittedName>
</protein>
<evidence type="ECO:0000256" key="2">
    <source>
        <dbReference type="ARBA" id="ARBA00023306"/>
    </source>
</evidence>
<dbReference type="PANTHER" id="PTHR33142">
    <property type="entry name" value="CYCLIN-DEPENDENT PROTEIN KINASE INHIBITOR SMR13"/>
    <property type="match status" value="1"/>
</dbReference>
<evidence type="ECO:0000256" key="3">
    <source>
        <dbReference type="SAM" id="MobiDB-lite"/>
    </source>
</evidence>
<dbReference type="AlphaFoldDB" id="A0A6P3ZL32"/>
<feature type="compositionally biased region" description="Basic residues" evidence="3">
    <location>
        <begin position="19"/>
        <end position="28"/>
    </location>
</feature>
<keyword evidence="1" id="KW-0649">Protein kinase inhibitor</keyword>
<dbReference type="GO" id="GO:0004860">
    <property type="term" value="F:protein kinase inhibitor activity"/>
    <property type="evidence" value="ECO:0007669"/>
    <property type="project" value="UniProtKB-KW"/>
</dbReference>
<name>A0A6P3ZL32_ZIZJJ</name>